<dbReference type="EMBL" id="CASHTH010001080">
    <property type="protein sequence ID" value="CAI8011091.1"/>
    <property type="molecule type" value="Genomic_DNA"/>
</dbReference>
<evidence type="ECO:0000313" key="1">
    <source>
        <dbReference type="EMBL" id="CAI8011091.1"/>
    </source>
</evidence>
<proteinExistence type="predicted"/>
<name>A0AA35RIU7_GEOBA</name>
<dbReference type="AlphaFoldDB" id="A0AA35RIU7"/>
<reference evidence="1" key="1">
    <citation type="submission" date="2023-03" db="EMBL/GenBank/DDBJ databases">
        <authorList>
            <person name="Steffen K."/>
            <person name="Cardenas P."/>
        </authorList>
    </citation>
    <scope>NUCLEOTIDE SEQUENCE</scope>
</reference>
<evidence type="ECO:0000313" key="2">
    <source>
        <dbReference type="Proteomes" id="UP001174909"/>
    </source>
</evidence>
<organism evidence="1 2">
    <name type="scientific">Geodia barretti</name>
    <name type="common">Barrett's horny sponge</name>
    <dbReference type="NCBI Taxonomy" id="519541"/>
    <lineage>
        <taxon>Eukaryota</taxon>
        <taxon>Metazoa</taxon>
        <taxon>Porifera</taxon>
        <taxon>Demospongiae</taxon>
        <taxon>Heteroscleromorpha</taxon>
        <taxon>Tetractinellida</taxon>
        <taxon>Astrophorina</taxon>
        <taxon>Geodiidae</taxon>
        <taxon>Geodia</taxon>
    </lineage>
</organism>
<comment type="caution">
    <text evidence="1">The sequence shown here is derived from an EMBL/GenBank/DDBJ whole genome shotgun (WGS) entry which is preliminary data.</text>
</comment>
<protein>
    <submittedName>
        <fullName evidence="1">Uncharacterized protein</fullName>
    </submittedName>
</protein>
<accession>A0AA35RIU7</accession>
<gene>
    <name evidence="1" type="ORF">GBAR_LOCUS7219</name>
</gene>
<sequence length="348" mass="40109">MNQEFKMSPKLNKWLKWMEAIEKEIYGLAVDANMFWEVQDIIRENPRIQKPSAFYRYLGRTYLSHALSGLRRQIKPQKDSISFVGLLEDIAKNPEELSRSYYRSLCAYPDGPEMSQIEMEGREELEEVGITSTSQLKDLIQMDDFAPYADASGEHVCPQMINIKVFATEDGHVNYENFIKVFNRWMAEGEPEEYLNYADYSFTHAGPGVLLISQSTNYSIDAARNRHGFLYNRKHKVEGDNREKIHQAFTETLQRCVRLEEAEELENAVHLNGDEILFMINNRHVAPNTQEIFEAIQPDLTAVLEQMYGGNDFTVERASEDVRERFAVQISARSGKGISDLLANLENN</sequence>
<dbReference type="Proteomes" id="UP001174909">
    <property type="component" value="Unassembled WGS sequence"/>
</dbReference>
<keyword evidence="2" id="KW-1185">Reference proteome</keyword>